<dbReference type="KEGG" id="cser:CCO03_19240"/>
<evidence type="ECO:0000259" key="12">
    <source>
        <dbReference type="SMART" id="SM00986"/>
    </source>
</evidence>
<proteinExistence type="inferred from homology"/>
<keyword evidence="7 9" id="KW-0378">Hydrolase</keyword>
<dbReference type="NCBIfam" id="TIGR00628">
    <property type="entry name" value="ung"/>
    <property type="match status" value="1"/>
</dbReference>
<dbReference type="Pfam" id="PF03167">
    <property type="entry name" value="UDG"/>
    <property type="match status" value="1"/>
</dbReference>
<evidence type="ECO:0000256" key="4">
    <source>
        <dbReference type="ARBA" id="ARBA00012030"/>
    </source>
</evidence>
<reference evidence="13 14" key="1">
    <citation type="submission" date="2017-05" db="EMBL/GenBank/DDBJ databases">
        <authorList>
            <person name="Song R."/>
            <person name="Chenine A.L."/>
            <person name="Ruprecht R.M."/>
        </authorList>
    </citation>
    <scope>NUCLEOTIDE SEQUENCE [LARGE SCALE GENOMIC DNA]</scope>
    <source>
        <strain evidence="13 14">DSM 26136</strain>
    </source>
</reference>
<dbReference type="GO" id="GO:0005737">
    <property type="term" value="C:cytoplasm"/>
    <property type="evidence" value="ECO:0007669"/>
    <property type="project" value="UniProtKB-SubCell"/>
</dbReference>
<sequence>MAASSPSALAWLSTCANDLAGTGWQEDVTDFLAGETGQALCARLDERLRAGVTVLPPDPFRALRLTPRHAVRVVILGQDPYHGDGQANGLAFSVQSGVTPPPSLRNIFKEVGVWRTDRKPVGELEGWAAQGVLLLNTVLTVELGQPAAHAGWGWEVLTDRLIDRLAALDVVFLLWGSHAQAKRGRIEGDAERVLCCNHPSPLSATRGATPFLGSRVFEQANAWLSAHGQTPVNWAMHEKS</sequence>
<evidence type="ECO:0000256" key="2">
    <source>
        <dbReference type="ARBA" id="ARBA00002631"/>
    </source>
</evidence>
<dbReference type="SUPFAM" id="SSF52141">
    <property type="entry name" value="Uracil-DNA glycosylase-like"/>
    <property type="match status" value="1"/>
</dbReference>
<keyword evidence="6 9" id="KW-0227">DNA damage</keyword>
<evidence type="ECO:0000256" key="11">
    <source>
        <dbReference type="RuleBase" id="RU003780"/>
    </source>
</evidence>
<dbReference type="OrthoDB" id="9804372at2"/>
<evidence type="ECO:0000256" key="3">
    <source>
        <dbReference type="ARBA" id="ARBA00008184"/>
    </source>
</evidence>
<dbReference type="PROSITE" id="PS00130">
    <property type="entry name" value="U_DNA_GLYCOSYLASE"/>
    <property type="match status" value="1"/>
</dbReference>
<dbReference type="Gene3D" id="3.40.470.10">
    <property type="entry name" value="Uracil-DNA glycosylase-like domain"/>
    <property type="match status" value="1"/>
</dbReference>
<dbReference type="SMART" id="SM00986">
    <property type="entry name" value="UDG"/>
    <property type="match status" value="1"/>
</dbReference>
<evidence type="ECO:0000256" key="10">
    <source>
        <dbReference type="PROSITE-ProRule" id="PRU10072"/>
    </source>
</evidence>
<gene>
    <name evidence="9" type="primary">ung</name>
    <name evidence="13" type="ORF">CCO03_19240</name>
</gene>
<dbReference type="PANTHER" id="PTHR11264">
    <property type="entry name" value="URACIL-DNA GLYCOSYLASE"/>
    <property type="match status" value="1"/>
</dbReference>
<dbReference type="InterPro" id="IPR005122">
    <property type="entry name" value="Uracil-DNA_glycosylase-like"/>
</dbReference>
<comment type="catalytic activity">
    <reaction evidence="1 9 11">
        <text>Hydrolyzes single-stranded DNA or mismatched double-stranded DNA and polynucleotides, releasing free uracil.</text>
        <dbReference type="EC" id="3.2.2.27"/>
    </reaction>
</comment>
<protein>
    <recommendedName>
        <fullName evidence="5 9">Uracil-DNA glycosylase</fullName>
        <shortName evidence="9">UDG</shortName>
        <ecNumber evidence="4 9">3.2.2.27</ecNumber>
    </recommendedName>
</protein>
<evidence type="ECO:0000313" key="14">
    <source>
        <dbReference type="Proteomes" id="UP000196138"/>
    </source>
</evidence>
<dbReference type="EMBL" id="CP021455">
    <property type="protein sequence ID" value="ARU06508.1"/>
    <property type="molecule type" value="Genomic_DNA"/>
</dbReference>
<feature type="active site" description="Proton acceptor" evidence="9 10">
    <location>
        <position position="79"/>
    </location>
</feature>
<evidence type="ECO:0000256" key="7">
    <source>
        <dbReference type="ARBA" id="ARBA00022801"/>
    </source>
</evidence>
<dbReference type="InterPro" id="IPR036895">
    <property type="entry name" value="Uracil-DNA_glycosylase-like_sf"/>
</dbReference>
<dbReference type="NCBIfam" id="NF003591">
    <property type="entry name" value="PRK05254.1-4"/>
    <property type="match status" value="1"/>
</dbReference>
<name>A0A1Y0ESL6_9BURK</name>
<dbReference type="EC" id="3.2.2.27" evidence="4 9"/>
<dbReference type="PANTHER" id="PTHR11264:SF0">
    <property type="entry name" value="URACIL-DNA GLYCOSYLASE"/>
    <property type="match status" value="1"/>
</dbReference>
<dbReference type="AlphaFoldDB" id="A0A1Y0ESL6"/>
<dbReference type="CDD" id="cd10027">
    <property type="entry name" value="UDG-F1-like"/>
    <property type="match status" value="1"/>
</dbReference>
<dbReference type="InterPro" id="IPR002043">
    <property type="entry name" value="UDG_fam1"/>
</dbReference>
<dbReference type="InterPro" id="IPR018085">
    <property type="entry name" value="Ura-DNA_Glyclase_AS"/>
</dbReference>
<evidence type="ECO:0000256" key="8">
    <source>
        <dbReference type="ARBA" id="ARBA00023204"/>
    </source>
</evidence>
<evidence type="ECO:0000256" key="9">
    <source>
        <dbReference type="HAMAP-Rule" id="MF_00148"/>
    </source>
</evidence>
<dbReference type="SMART" id="SM00987">
    <property type="entry name" value="UreE_C"/>
    <property type="match status" value="1"/>
</dbReference>
<keyword evidence="9" id="KW-0963">Cytoplasm</keyword>
<evidence type="ECO:0000256" key="5">
    <source>
        <dbReference type="ARBA" id="ARBA00018429"/>
    </source>
</evidence>
<dbReference type="NCBIfam" id="NF003592">
    <property type="entry name" value="PRK05254.1-5"/>
    <property type="match status" value="1"/>
</dbReference>
<dbReference type="NCBIfam" id="NF003589">
    <property type="entry name" value="PRK05254.1-2"/>
    <property type="match status" value="1"/>
</dbReference>
<comment type="similarity">
    <text evidence="3 9 11">Belongs to the uracil-DNA glycosylase (UDG) superfamily. UNG family.</text>
</comment>
<accession>A0A1Y0ESL6</accession>
<evidence type="ECO:0000256" key="6">
    <source>
        <dbReference type="ARBA" id="ARBA00022763"/>
    </source>
</evidence>
<evidence type="ECO:0000313" key="13">
    <source>
        <dbReference type="EMBL" id="ARU06508.1"/>
    </source>
</evidence>
<keyword evidence="8 9" id="KW-0234">DNA repair</keyword>
<comment type="function">
    <text evidence="2 9 11">Excises uracil residues from the DNA which can arise as a result of misincorporation of dUMP residues by DNA polymerase or due to deamination of cytosine.</text>
</comment>
<organism evidence="13 14">
    <name type="scientific">Comamonas serinivorans</name>
    <dbReference type="NCBI Taxonomy" id="1082851"/>
    <lineage>
        <taxon>Bacteria</taxon>
        <taxon>Pseudomonadati</taxon>
        <taxon>Pseudomonadota</taxon>
        <taxon>Betaproteobacteria</taxon>
        <taxon>Burkholderiales</taxon>
        <taxon>Comamonadaceae</taxon>
        <taxon>Comamonas</taxon>
    </lineage>
</organism>
<evidence type="ECO:0000256" key="1">
    <source>
        <dbReference type="ARBA" id="ARBA00001400"/>
    </source>
</evidence>
<dbReference type="HAMAP" id="MF_00148">
    <property type="entry name" value="UDG"/>
    <property type="match status" value="1"/>
</dbReference>
<keyword evidence="14" id="KW-1185">Reference proteome</keyword>
<comment type="subcellular location">
    <subcellularLocation>
        <location evidence="9">Cytoplasm</location>
    </subcellularLocation>
</comment>
<dbReference type="GO" id="GO:0004844">
    <property type="term" value="F:uracil DNA N-glycosylase activity"/>
    <property type="evidence" value="ECO:0007669"/>
    <property type="project" value="UniProtKB-UniRule"/>
</dbReference>
<dbReference type="NCBIfam" id="NF003588">
    <property type="entry name" value="PRK05254.1-1"/>
    <property type="match status" value="1"/>
</dbReference>
<dbReference type="GO" id="GO:0097510">
    <property type="term" value="P:base-excision repair, AP site formation via deaminated base removal"/>
    <property type="evidence" value="ECO:0007669"/>
    <property type="project" value="TreeGrafter"/>
</dbReference>
<dbReference type="Proteomes" id="UP000196138">
    <property type="component" value="Chromosome"/>
</dbReference>
<feature type="domain" description="Uracil-DNA glycosylase-like" evidence="12">
    <location>
        <begin position="64"/>
        <end position="224"/>
    </location>
</feature>